<keyword evidence="1" id="KW-1133">Transmembrane helix</keyword>
<feature type="transmembrane region" description="Helical" evidence="1">
    <location>
        <begin position="37"/>
        <end position="61"/>
    </location>
</feature>
<gene>
    <name evidence="2" type="ORF">FLM9_110</name>
</gene>
<accession>A0A161KB53</accession>
<proteinExistence type="predicted"/>
<sequence length="161" mass="17148">MDGQFAVRPLAWGGGALARVMGVCEEPLPWSGFTSTMVMPFGVLFSTFGMGVALMGIQICLSGQVRDQIHTLSTGIHGDIQGLHARIDKVSDQLREVRRDATFIKGHLSSTVASGLPDKVERPEGVMTYSSSTRCLPCATLGDAAASQCVLFRMCLEVGGN</sequence>
<dbReference type="Proteomes" id="UP000182631">
    <property type="component" value="Unassembled WGS sequence"/>
</dbReference>
<keyword evidence="3" id="KW-1185">Reference proteome</keyword>
<dbReference type="AlphaFoldDB" id="A0A161KB53"/>
<evidence type="ECO:0000256" key="1">
    <source>
        <dbReference type="SAM" id="Phobius"/>
    </source>
</evidence>
<dbReference type="EMBL" id="FITM01000012">
    <property type="protein sequence ID" value="CZB11649.1"/>
    <property type="molecule type" value="Genomic_DNA"/>
</dbReference>
<name>A0A161KB53_9SYNE</name>
<reference evidence="3" key="1">
    <citation type="submission" date="2016-02" db="EMBL/GenBank/DDBJ databases">
        <authorList>
            <person name="liu f."/>
        </authorList>
    </citation>
    <scope>NUCLEOTIDE SEQUENCE [LARGE SCALE GENOMIC DNA]</scope>
</reference>
<keyword evidence="1" id="KW-0472">Membrane</keyword>
<organism evidence="2 3">
    <name type="scientific">Candidatus Synechococcus spongiarum</name>
    <dbReference type="NCBI Taxonomy" id="431041"/>
    <lineage>
        <taxon>Bacteria</taxon>
        <taxon>Bacillati</taxon>
        <taxon>Cyanobacteriota</taxon>
        <taxon>Cyanophyceae</taxon>
        <taxon>Synechococcales</taxon>
        <taxon>Synechococcaceae</taxon>
        <taxon>Synechococcus</taxon>
    </lineage>
</organism>
<protein>
    <submittedName>
        <fullName evidence="2">Uncharacterized protein</fullName>
    </submittedName>
</protein>
<evidence type="ECO:0000313" key="2">
    <source>
        <dbReference type="EMBL" id="CZB11649.1"/>
    </source>
</evidence>
<keyword evidence="1" id="KW-0812">Transmembrane</keyword>
<evidence type="ECO:0000313" key="3">
    <source>
        <dbReference type="Proteomes" id="UP000182631"/>
    </source>
</evidence>